<evidence type="ECO:0000313" key="2">
    <source>
        <dbReference type="EMBL" id="MBB5063030.1"/>
    </source>
</evidence>
<feature type="signal peptide" evidence="1">
    <location>
        <begin position="1"/>
        <end position="27"/>
    </location>
</feature>
<protein>
    <recommendedName>
        <fullName evidence="4">Ig-like domain-containing protein</fullName>
    </recommendedName>
</protein>
<dbReference type="SUPFAM" id="SSF48726">
    <property type="entry name" value="Immunoglobulin"/>
    <property type="match status" value="1"/>
</dbReference>
<accession>A0A7W7ZN69</accession>
<dbReference type="InterPro" id="IPR013783">
    <property type="entry name" value="Ig-like_fold"/>
</dbReference>
<organism evidence="2 3">
    <name type="scientific">Granulicella mallensis</name>
    <dbReference type="NCBI Taxonomy" id="940614"/>
    <lineage>
        <taxon>Bacteria</taxon>
        <taxon>Pseudomonadati</taxon>
        <taxon>Acidobacteriota</taxon>
        <taxon>Terriglobia</taxon>
        <taxon>Terriglobales</taxon>
        <taxon>Acidobacteriaceae</taxon>
        <taxon>Granulicella</taxon>
    </lineage>
</organism>
<dbReference type="AlphaFoldDB" id="A0A7W7ZN69"/>
<keyword evidence="1" id="KW-0732">Signal</keyword>
<gene>
    <name evidence="2" type="ORF">HDF15_001370</name>
</gene>
<evidence type="ECO:0000256" key="1">
    <source>
        <dbReference type="SAM" id="SignalP"/>
    </source>
</evidence>
<dbReference type="EMBL" id="JACHIO010000005">
    <property type="protein sequence ID" value="MBB5063030.1"/>
    <property type="molecule type" value="Genomic_DNA"/>
</dbReference>
<sequence>MRQLWTGRRLFAALLSLGITLSFTGCGGGNNTTGLDSQAVLITVQPLSQTTPVGQTATFTVAATGTSLLTYQWSENGAKIAGATGTSYTTPDVALGAGGSTTVGSFQVVVSNGVNSVMSNAATLTAGPRSPKAGDLRYLLWQQADAPGLFSTGGGSGEVEVSPSGIIDTTASQALGSPLGMGSSFACGDGACTWSYIFQPLPTATSALNMYYKGGIYSNFTSDLQSYAAANIVFTSMDFEPAENAYAVSWVQTTQPSGFDYRLDPVVPAGTEQQTQIQAQATLDGTESRIVTAVSLDASGNATLISYGWTGDTTTVYETQTIAVPPSTSISPAVVSAATTLANAGYFISAFGGNDTDGYILIGARVKGDTLTRSITQASTATQPPYQTPVVYLKELGVDTIITEK</sequence>
<dbReference type="RefSeq" id="WP_184253898.1">
    <property type="nucleotide sequence ID" value="NZ_JACHIO010000005.1"/>
</dbReference>
<proteinExistence type="predicted"/>
<comment type="caution">
    <text evidence="2">The sequence shown here is derived from an EMBL/GenBank/DDBJ whole genome shotgun (WGS) entry which is preliminary data.</text>
</comment>
<evidence type="ECO:0008006" key="4">
    <source>
        <dbReference type="Google" id="ProtNLM"/>
    </source>
</evidence>
<name>A0A7W7ZN69_9BACT</name>
<dbReference type="PROSITE" id="PS51257">
    <property type="entry name" value="PROKAR_LIPOPROTEIN"/>
    <property type="match status" value="1"/>
</dbReference>
<dbReference type="Gene3D" id="2.60.40.10">
    <property type="entry name" value="Immunoglobulins"/>
    <property type="match status" value="1"/>
</dbReference>
<reference evidence="2 3" key="1">
    <citation type="submission" date="2020-08" db="EMBL/GenBank/DDBJ databases">
        <title>Genomic Encyclopedia of Type Strains, Phase IV (KMG-V): Genome sequencing to study the core and pangenomes of soil and plant-associated prokaryotes.</title>
        <authorList>
            <person name="Whitman W."/>
        </authorList>
    </citation>
    <scope>NUCLEOTIDE SEQUENCE [LARGE SCALE GENOMIC DNA]</scope>
    <source>
        <strain evidence="2 3">X5P3</strain>
    </source>
</reference>
<evidence type="ECO:0000313" key="3">
    <source>
        <dbReference type="Proteomes" id="UP000584867"/>
    </source>
</evidence>
<dbReference type="InterPro" id="IPR036179">
    <property type="entry name" value="Ig-like_dom_sf"/>
</dbReference>
<feature type="chain" id="PRO_5030640754" description="Ig-like domain-containing protein" evidence="1">
    <location>
        <begin position="28"/>
        <end position="405"/>
    </location>
</feature>
<dbReference type="Proteomes" id="UP000584867">
    <property type="component" value="Unassembled WGS sequence"/>
</dbReference>